<dbReference type="InterPro" id="IPR000884">
    <property type="entry name" value="TSP1_rpt"/>
</dbReference>
<dbReference type="Ensembl" id="ENSCSRT00000025660.1">
    <property type="protein sequence ID" value="ENSCSRP00000024606.1"/>
    <property type="gene ID" value="ENSCSRG00000018455.1"/>
</dbReference>
<evidence type="ECO:0000256" key="1">
    <source>
        <dbReference type="ARBA" id="ARBA00022737"/>
    </source>
</evidence>
<dbReference type="PROSITE" id="PS50092">
    <property type="entry name" value="TSP1"/>
    <property type="match status" value="2"/>
</dbReference>
<reference evidence="3" key="1">
    <citation type="submission" date="2025-08" db="UniProtKB">
        <authorList>
            <consortium name="Ensembl"/>
        </authorList>
    </citation>
    <scope>IDENTIFICATION</scope>
</reference>
<dbReference type="FunFam" id="2.20.100.10:FF:000007">
    <property type="entry name" value="Thrombospondin 1"/>
    <property type="match status" value="1"/>
</dbReference>
<dbReference type="PRINTS" id="PR01705">
    <property type="entry name" value="TSP1REPEAT"/>
</dbReference>
<dbReference type="SMART" id="SM00209">
    <property type="entry name" value="TSP1"/>
    <property type="match status" value="2"/>
</dbReference>
<dbReference type="PANTHER" id="PTHR22906">
    <property type="entry name" value="PROPERDIN"/>
    <property type="match status" value="1"/>
</dbReference>
<evidence type="ECO:0000313" key="3">
    <source>
        <dbReference type="Ensembl" id="ENSCSRP00000024606.1"/>
    </source>
</evidence>
<dbReference type="AlphaFoldDB" id="A0A8C3T440"/>
<keyword evidence="2" id="KW-1015">Disulfide bond</keyword>
<keyword evidence="1" id="KW-0677">Repeat</keyword>
<name>A0A8C3T440_CHESE</name>
<accession>A0A8C3T440</accession>
<evidence type="ECO:0000256" key="2">
    <source>
        <dbReference type="ARBA" id="ARBA00023157"/>
    </source>
</evidence>
<dbReference type="PANTHER" id="PTHR22906:SF21">
    <property type="entry name" value="SEMA DOMAIN-CONTAINING PROTEIN"/>
    <property type="match status" value="1"/>
</dbReference>
<dbReference type="InterPro" id="IPR036383">
    <property type="entry name" value="TSP1_rpt_sf"/>
</dbReference>
<organism evidence="3 4">
    <name type="scientific">Chelydra serpentina</name>
    <name type="common">Snapping turtle</name>
    <name type="synonym">Testudo serpentina</name>
    <dbReference type="NCBI Taxonomy" id="8475"/>
    <lineage>
        <taxon>Eukaryota</taxon>
        <taxon>Metazoa</taxon>
        <taxon>Chordata</taxon>
        <taxon>Craniata</taxon>
        <taxon>Vertebrata</taxon>
        <taxon>Euteleostomi</taxon>
        <taxon>Archelosauria</taxon>
        <taxon>Testudinata</taxon>
        <taxon>Testudines</taxon>
        <taxon>Cryptodira</taxon>
        <taxon>Durocryptodira</taxon>
        <taxon>Americhelydia</taxon>
        <taxon>Chelydroidea</taxon>
        <taxon>Chelydridae</taxon>
        <taxon>Chelydra</taxon>
    </lineage>
</organism>
<dbReference type="Proteomes" id="UP000694403">
    <property type="component" value="Unplaced"/>
</dbReference>
<dbReference type="Gene3D" id="2.20.100.10">
    <property type="entry name" value="Thrombospondin type-1 (TSP1) repeat"/>
    <property type="match status" value="2"/>
</dbReference>
<proteinExistence type="predicted"/>
<reference evidence="3" key="2">
    <citation type="submission" date="2025-09" db="UniProtKB">
        <authorList>
            <consortium name="Ensembl"/>
        </authorList>
    </citation>
    <scope>IDENTIFICATION</scope>
</reference>
<dbReference type="SUPFAM" id="SSF82895">
    <property type="entry name" value="TSP-1 type 1 repeat"/>
    <property type="match status" value="2"/>
</dbReference>
<evidence type="ECO:0008006" key="5">
    <source>
        <dbReference type="Google" id="ProtNLM"/>
    </source>
</evidence>
<dbReference type="Pfam" id="PF00090">
    <property type="entry name" value="TSP_1"/>
    <property type="match status" value="2"/>
</dbReference>
<dbReference type="InterPro" id="IPR052065">
    <property type="entry name" value="Compl_asym_regulator"/>
</dbReference>
<sequence>RQDLFADIPSPEQTAPLLALTMPAAFPSSAHFHLFLTIHGSWTPWSPWSDCPVTCGNGTHVRTRACINPPPRNNGSDCAGPEAEAQGCAARPCPGKWPWSPCSRSCGTGLATRTGTCACPSPEAPSTPCNGSARQEVEPCYLRPCEGRGTPWGREGLPWSQGALSLQGHPRLACSGAGVPCMNRSSWDVVSDPRGRGWPWRSPAVHPTPQGPLQGWPRGLPTSETQLQPSCVLPATPLPHIP</sequence>
<protein>
    <recommendedName>
        <fullName evidence="5">SCO-spondin</fullName>
    </recommendedName>
</protein>
<keyword evidence="4" id="KW-1185">Reference proteome</keyword>
<evidence type="ECO:0000313" key="4">
    <source>
        <dbReference type="Proteomes" id="UP000694403"/>
    </source>
</evidence>